<name>A0A117QAV4_STRCK</name>
<dbReference type="EMBL" id="LMWP01000045">
    <property type="protein sequence ID" value="KUN18176.1"/>
    <property type="molecule type" value="Genomic_DNA"/>
</dbReference>
<evidence type="ECO:0000313" key="1">
    <source>
        <dbReference type="EMBL" id="KUN18176.1"/>
    </source>
</evidence>
<evidence type="ECO:0000313" key="2">
    <source>
        <dbReference type="Proteomes" id="UP000053398"/>
    </source>
</evidence>
<reference evidence="1 2" key="1">
    <citation type="submission" date="2015-10" db="EMBL/GenBank/DDBJ databases">
        <title>Draft genome sequence of Streptomyces corchorusii DSM 40340, type strain for the species Streptomyces corchorusii.</title>
        <authorList>
            <person name="Ruckert C."/>
            <person name="Winkler A."/>
            <person name="Kalinowski J."/>
            <person name="Kampfer P."/>
            <person name="Glaeser S."/>
        </authorList>
    </citation>
    <scope>NUCLEOTIDE SEQUENCE [LARGE SCALE GENOMIC DNA]</scope>
    <source>
        <strain evidence="1 2">DSM 40340</strain>
    </source>
</reference>
<protein>
    <submittedName>
        <fullName evidence="1">Uncharacterized protein</fullName>
    </submittedName>
</protein>
<dbReference type="RefSeq" id="WP_059265977.1">
    <property type="nucleotide sequence ID" value="NZ_KQ948367.1"/>
</dbReference>
<sequence>MNCVSAECRPAWRCVYTCSWELPPGPEDIGYDARGDVLWTLGEYAPGDDGDNPGTYYTWYVYALKR</sequence>
<accession>A0A117QAV4</accession>
<gene>
    <name evidence="1" type="ORF">AQJ11_35425</name>
</gene>
<dbReference type="AlphaFoldDB" id="A0A117QAV4"/>
<organism evidence="1 2">
    <name type="scientific">Streptomyces corchorusii</name>
    <name type="common">Streptomyces chibaensis</name>
    <dbReference type="NCBI Taxonomy" id="1903"/>
    <lineage>
        <taxon>Bacteria</taxon>
        <taxon>Bacillati</taxon>
        <taxon>Actinomycetota</taxon>
        <taxon>Actinomycetes</taxon>
        <taxon>Kitasatosporales</taxon>
        <taxon>Streptomycetaceae</taxon>
        <taxon>Streptomyces</taxon>
    </lineage>
</organism>
<keyword evidence="2" id="KW-1185">Reference proteome</keyword>
<comment type="caution">
    <text evidence="1">The sequence shown here is derived from an EMBL/GenBank/DDBJ whole genome shotgun (WGS) entry which is preliminary data.</text>
</comment>
<dbReference type="Proteomes" id="UP000053398">
    <property type="component" value="Unassembled WGS sequence"/>
</dbReference>
<proteinExistence type="predicted"/>